<keyword evidence="8" id="KW-1185">Reference proteome</keyword>
<comment type="caution">
    <text evidence="7">The sequence shown here is derived from an EMBL/GenBank/DDBJ whole genome shotgun (WGS) entry which is preliminary data.</text>
</comment>
<dbReference type="AlphaFoldDB" id="A0AAE1M8G3"/>
<dbReference type="EMBL" id="JAWXYG010000013">
    <property type="protein sequence ID" value="KAK4255759.1"/>
    <property type="molecule type" value="Genomic_DNA"/>
</dbReference>
<evidence type="ECO:0000256" key="2">
    <source>
        <dbReference type="ARBA" id="ARBA00022577"/>
    </source>
</evidence>
<gene>
    <name evidence="7" type="ORF">QN277_008714</name>
</gene>
<dbReference type="InterPro" id="IPR036574">
    <property type="entry name" value="Scorpion_toxin-like_sf"/>
</dbReference>
<dbReference type="PANTHER" id="PTHR33147">
    <property type="entry name" value="DEFENSIN-LIKE PROTEIN 1"/>
    <property type="match status" value="1"/>
</dbReference>
<dbReference type="PANTHER" id="PTHR33147:SF39">
    <property type="entry name" value="DRO1 PROTEIN-RELATED"/>
    <property type="match status" value="1"/>
</dbReference>
<evidence type="ECO:0000256" key="4">
    <source>
        <dbReference type="ARBA" id="ARBA00023157"/>
    </source>
</evidence>
<evidence type="ECO:0000256" key="1">
    <source>
        <dbReference type="ARBA" id="ARBA00022529"/>
    </source>
</evidence>
<sequence length="79" mass="8518">MASASLFKFTVFLFIALVLFSPNEKNVAEAKLCGKLSSTFSGVCLQDCACDAKCLREGAVSGSCHVHNIGRACFCYRKC</sequence>
<keyword evidence="3 5" id="KW-0732">Signal</keyword>
<dbReference type="InterPro" id="IPR008176">
    <property type="entry name" value="Defensin_plant"/>
</dbReference>
<keyword evidence="1" id="KW-0929">Antimicrobial</keyword>
<reference evidence="7" key="1">
    <citation type="submission" date="2023-10" db="EMBL/GenBank/DDBJ databases">
        <title>Chromosome-level genome of the transformable northern wattle, Acacia crassicarpa.</title>
        <authorList>
            <person name="Massaro I."/>
            <person name="Sinha N.R."/>
            <person name="Poethig S."/>
            <person name="Leichty A.R."/>
        </authorList>
    </citation>
    <scope>NUCLEOTIDE SEQUENCE</scope>
    <source>
        <strain evidence="7">Acra3RX</strain>
        <tissue evidence="7">Leaf</tissue>
    </source>
</reference>
<accession>A0AAE1M8G3</accession>
<dbReference type="Proteomes" id="UP001293593">
    <property type="component" value="Unassembled WGS sequence"/>
</dbReference>
<feature type="chain" id="PRO_5042109408" description="Knottins-like domain-containing protein" evidence="5">
    <location>
        <begin position="21"/>
        <end position="79"/>
    </location>
</feature>
<evidence type="ECO:0000259" key="6">
    <source>
        <dbReference type="SMART" id="SM00505"/>
    </source>
</evidence>
<keyword evidence="4" id="KW-1015">Disulfide bond</keyword>
<dbReference type="Pfam" id="PF00304">
    <property type="entry name" value="Gamma-thionin"/>
    <property type="match status" value="1"/>
</dbReference>
<dbReference type="GO" id="GO:0050832">
    <property type="term" value="P:defense response to fungus"/>
    <property type="evidence" value="ECO:0007669"/>
    <property type="project" value="UniProtKB-KW"/>
</dbReference>
<dbReference type="SMART" id="SM00505">
    <property type="entry name" value="Knot1"/>
    <property type="match status" value="1"/>
</dbReference>
<dbReference type="Gene3D" id="3.30.30.10">
    <property type="entry name" value="Knottin, scorpion toxin-like"/>
    <property type="match status" value="1"/>
</dbReference>
<dbReference type="SUPFAM" id="SSF57095">
    <property type="entry name" value="Scorpion toxin-like"/>
    <property type="match status" value="1"/>
</dbReference>
<dbReference type="GO" id="GO:0031640">
    <property type="term" value="P:killing of cells of another organism"/>
    <property type="evidence" value="ECO:0007669"/>
    <property type="project" value="UniProtKB-KW"/>
</dbReference>
<name>A0AAE1M8G3_9FABA</name>
<keyword evidence="2" id="KW-0295">Fungicide</keyword>
<dbReference type="InterPro" id="IPR003614">
    <property type="entry name" value="Knottins"/>
</dbReference>
<feature type="signal peptide" evidence="5">
    <location>
        <begin position="1"/>
        <end position="20"/>
    </location>
</feature>
<organism evidence="7 8">
    <name type="scientific">Acacia crassicarpa</name>
    <name type="common">northern wattle</name>
    <dbReference type="NCBI Taxonomy" id="499986"/>
    <lineage>
        <taxon>Eukaryota</taxon>
        <taxon>Viridiplantae</taxon>
        <taxon>Streptophyta</taxon>
        <taxon>Embryophyta</taxon>
        <taxon>Tracheophyta</taxon>
        <taxon>Spermatophyta</taxon>
        <taxon>Magnoliopsida</taxon>
        <taxon>eudicotyledons</taxon>
        <taxon>Gunneridae</taxon>
        <taxon>Pentapetalae</taxon>
        <taxon>rosids</taxon>
        <taxon>fabids</taxon>
        <taxon>Fabales</taxon>
        <taxon>Fabaceae</taxon>
        <taxon>Caesalpinioideae</taxon>
        <taxon>mimosoid clade</taxon>
        <taxon>Acacieae</taxon>
        <taxon>Acacia</taxon>
    </lineage>
</organism>
<feature type="domain" description="Knottins-like" evidence="6">
    <location>
        <begin position="32"/>
        <end position="79"/>
    </location>
</feature>
<dbReference type="PROSITE" id="PS00940">
    <property type="entry name" value="GAMMA_THIONIN"/>
    <property type="match status" value="1"/>
</dbReference>
<evidence type="ECO:0000313" key="8">
    <source>
        <dbReference type="Proteomes" id="UP001293593"/>
    </source>
</evidence>
<evidence type="ECO:0000256" key="5">
    <source>
        <dbReference type="SAM" id="SignalP"/>
    </source>
</evidence>
<evidence type="ECO:0000256" key="3">
    <source>
        <dbReference type="ARBA" id="ARBA00022729"/>
    </source>
</evidence>
<evidence type="ECO:0000313" key="7">
    <source>
        <dbReference type="EMBL" id="KAK4255759.1"/>
    </source>
</evidence>
<protein>
    <recommendedName>
        <fullName evidence="6">Knottins-like domain-containing protein</fullName>
    </recommendedName>
</protein>
<proteinExistence type="predicted"/>